<feature type="region of interest" description="Disordered" evidence="1">
    <location>
        <begin position="1"/>
        <end position="34"/>
    </location>
</feature>
<dbReference type="EMBL" id="MT024865">
    <property type="protein sequence ID" value="QIN94001.1"/>
    <property type="molecule type" value="Genomic_DNA"/>
</dbReference>
<evidence type="ECO:0000313" key="3">
    <source>
        <dbReference type="Proteomes" id="UP000501266"/>
    </source>
</evidence>
<keyword evidence="3" id="KW-1185">Reference proteome</keyword>
<feature type="compositionally biased region" description="Polar residues" evidence="1">
    <location>
        <begin position="1"/>
        <end position="32"/>
    </location>
</feature>
<protein>
    <submittedName>
        <fullName evidence="2">Uncharacterized protein</fullName>
    </submittedName>
</protein>
<reference evidence="2 3" key="1">
    <citation type="submission" date="2020-02" db="EMBL/GenBank/DDBJ databases">
        <authorList>
            <person name="Bullock J.N."/>
            <person name="Barnes M.L."/>
            <person name="Kankolongo K.M."/>
            <person name="Dejene B.A."/>
            <person name="Lindsay P.E."/>
            <person name="Bhuiyan S."/>
            <person name="Nayek S."/>
            <person name="Hughes L.E."/>
            <person name="Garlena R.A."/>
            <person name="Russell D.A."/>
            <person name="Pope W.H."/>
            <person name="Jacobs-Sera D."/>
            <person name="Hatfull G.F."/>
        </authorList>
    </citation>
    <scope>NUCLEOTIDE SEQUENCE [LARGE SCALE GENOMIC DNA]</scope>
</reference>
<dbReference type="GeneID" id="77927842"/>
<sequence>MVTTPSCSTKMGGCSLSSQESPKESPSVNETPSAFDPENFNFVVLVQLMRLYDVGMALLSCYDEQKAATLAQMHEAGLSFTPNPAFAVMEDDDETMASPETTPEDL</sequence>
<dbReference type="RefSeq" id="YP_010652091.1">
    <property type="nucleotide sequence ID" value="NC_070785.1"/>
</dbReference>
<name>A0A6G8R1F7_9CAUD</name>
<dbReference type="Proteomes" id="UP000501266">
    <property type="component" value="Segment"/>
</dbReference>
<organism evidence="2 3">
    <name type="scientific">Streptomyces phage Wakanda</name>
    <dbReference type="NCBI Taxonomy" id="2713267"/>
    <lineage>
        <taxon>Viruses</taxon>
        <taxon>Duplodnaviria</taxon>
        <taxon>Heunggongvirae</taxon>
        <taxon>Uroviricota</taxon>
        <taxon>Caudoviricetes</taxon>
        <taxon>Stanwilliamsviridae</taxon>
        <taxon>Loccivirinae</taxon>
        <taxon>Wakandavirus</taxon>
        <taxon>Wakandavirus wakanda</taxon>
    </lineage>
</organism>
<evidence type="ECO:0000313" key="2">
    <source>
        <dbReference type="EMBL" id="QIN94001.1"/>
    </source>
</evidence>
<accession>A0A6G8R1F7</accession>
<gene>
    <name evidence="2" type="primary">5</name>
    <name evidence="2" type="ORF">SEA_WAKANDA_5</name>
</gene>
<proteinExistence type="predicted"/>
<dbReference type="KEGG" id="vg:77927842"/>
<evidence type="ECO:0000256" key="1">
    <source>
        <dbReference type="SAM" id="MobiDB-lite"/>
    </source>
</evidence>